<name>A0AB34L106_9PEZI</name>
<feature type="domain" description="Phosphatidic acid phosphatase type 2/haloperoxidase" evidence="8">
    <location>
        <begin position="110"/>
        <end position="327"/>
    </location>
</feature>
<evidence type="ECO:0000313" key="10">
    <source>
        <dbReference type="Proteomes" id="UP000803884"/>
    </source>
</evidence>
<keyword evidence="5 7" id="KW-0472">Membrane</keyword>
<sequence length="380" mass="41732">MANMPKLSKRLIAAYILDWVIMVLIAAIGAGINWLEPYKRPFSLLDLSISYPAVDESIPVGLLAVIALVIPGIIIMVIVLAVVPGPRTTRGLSRKTTITRKLWEWEKGWAGLALSLVVSFFITQGMKNLFGKPRPSCIARCQPDLDNIQNYVVNGYGQTIDPRWTLVSARICTNPDSHGVNDAFKSFPSGHASFSWAGLLYLSFFLCSKFAIQIPYLPSQSPTTTHQHDATNNRQSFQELLPLHHNGTAATQRKPRDSTDTASADVPRPVPARNQAAAPPNHLIIIAFIPVAVAIYICSTRFVEFYHFGFDLISGSIIGIGSAWFAFRWYHLPIGKGAGWAWGPRSKDRAFGIGVGIGNYADAENWSEGGKRRGETNGVV</sequence>
<dbReference type="RefSeq" id="XP_069233162.1">
    <property type="nucleotide sequence ID" value="XM_069370036.1"/>
</dbReference>
<dbReference type="GO" id="GO:0006644">
    <property type="term" value="P:phospholipid metabolic process"/>
    <property type="evidence" value="ECO:0007669"/>
    <property type="project" value="InterPro"/>
</dbReference>
<dbReference type="InterPro" id="IPR043216">
    <property type="entry name" value="PAP-like"/>
</dbReference>
<feature type="transmembrane region" description="Helical" evidence="7">
    <location>
        <begin position="308"/>
        <end position="327"/>
    </location>
</feature>
<comment type="caution">
    <text evidence="9">The sequence shown here is derived from an EMBL/GenBank/DDBJ whole genome shotgun (WGS) entry which is preliminary data.</text>
</comment>
<evidence type="ECO:0000259" key="8">
    <source>
        <dbReference type="SMART" id="SM00014"/>
    </source>
</evidence>
<evidence type="ECO:0000256" key="6">
    <source>
        <dbReference type="SAM" id="MobiDB-lite"/>
    </source>
</evidence>
<reference evidence="9 10" key="1">
    <citation type="journal article" date="2020" name="Microbiol. Resour. Announc.">
        <title>Draft Genome Sequence of a Cladosporium Species Isolated from the Mesophotic Ascidian Didemnum maculosum.</title>
        <authorList>
            <person name="Gioti A."/>
            <person name="Siaperas R."/>
            <person name="Nikolaivits E."/>
            <person name="Le Goff G."/>
            <person name="Ouazzani J."/>
            <person name="Kotoulas G."/>
            <person name="Topakas E."/>
        </authorList>
    </citation>
    <scope>NUCLEOTIDE SEQUENCE [LARGE SCALE GENOMIC DNA]</scope>
    <source>
        <strain evidence="9 10">TM138-S3</strain>
    </source>
</reference>
<dbReference type="SUPFAM" id="SSF48317">
    <property type="entry name" value="Acid phosphatase/Vanadium-dependent haloperoxidase"/>
    <property type="match status" value="1"/>
</dbReference>
<accession>A0AB34L106</accession>
<dbReference type="SMART" id="SM00014">
    <property type="entry name" value="acidPPc"/>
    <property type="match status" value="1"/>
</dbReference>
<dbReference type="GO" id="GO:0046839">
    <property type="term" value="P:phospholipid dephosphorylation"/>
    <property type="evidence" value="ECO:0007669"/>
    <property type="project" value="TreeGrafter"/>
</dbReference>
<comment type="similarity">
    <text evidence="2">Belongs to the PA-phosphatase related phosphoesterase family.</text>
</comment>
<feature type="transmembrane region" description="Helical" evidence="7">
    <location>
        <begin position="107"/>
        <end position="126"/>
    </location>
</feature>
<dbReference type="GO" id="GO:0008195">
    <property type="term" value="F:phosphatidate phosphatase activity"/>
    <property type="evidence" value="ECO:0007669"/>
    <property type="project" value="TreeGrafter"/>
</dbReference>
<dbReference type="EMBL" id="JAAQHG020000003">
    <property type="protein sequence ID" value="KAL1590057.1"/>
    <property type="molecule type" value="Genomic_DNA"/>
</dbReference>
<dbReference type="Proteomes" id="UP000803884">
    <property type="component" value="Unassembled WGS sequence"/>
</dbReference>
<dbReference type="PANTHER" id="PTHR10165">
    <property type="entry name" value="LIPID PHOSPHATE PHOSPHATASE"/>
    <property type="match status" value="1"/>
</dbReference>
<dbReference type="InterPro" id="IPR036938">
    <property type="entry name" value="PAP2/HPO_sf"/>
</dbReference>
<dbReference type="InterPro" id="IPR000326">
    <property type="entry name" value="PAP2/HPO"/>
</dbReference>
<evidence type="ECO:0000256" key="5">
    <source>
        <dbReference type="ARBA" id="ARBA00023136"/>
    </source>
</evidence>
<feature type="transmembrane region" description="Helical" evidence="7">
    <location>
        <begin position="12"/>
        <end position="35"/>
    </location>
</feature>
<dbReference type="GO" id="GO:0016020">
    <property type="term" value="C:membrane"/>
    <property type="evidence" value="ECO:0007669"/>
    <property type="project" value="UniProtKB-SubCell"/>
</dbReference>
<dbReference type="Gene3D" id="1.20.144.10">
    <property type="entry name" value="Phosphatidic acid phosphatase type 2/haloperoxidase"/>
    <property type="match status" value="1"/>
</dbReference>
<feature type="transmembrane region" description="Helical" evidence="7">
    <location>
        <begin position="283"/>
        <end position="302"/>
    </location>
</feature>
<evidence type="ECO:0000256" key="2">
    <source>
        <dbReference type="ARBA" id="ARBA00008816"/>
    </source>
</evidence>
<feature type="transmembrane region" description="Helical" evidence="7">
    <location>
        <begin position="60"/>
        <end position="86"/>
    </location>
</feature>
<evidence type="ECO:0000313" key="9">
    <source>
        <dbReference type="EMBL" id="KAL1590057.1"/>
    </source>
</evidence>
<protein>
    <recommendedName>
        <fullName evidence="8">Phosphatidic acid phosphatase type 2/haloperoxidase domain-containing protein</fullName>
    </recommendedName>
</protein>
<dbReference type="GeneID" id="96002874"/>
<dbReference type="AlphaFoldDB" id="A0AB34L106"/>
<proteinExistence type="inferred from homology"/>
<dbReference type="PANTHER" id="PTHR10165:SF154">
    <property type="entry name" value="PAP2 DOMAIN PROTEIN (AFU_ORTHOLOGUE AFUA_1G09730)"/>
    <property type="match status" value="1"/>
</dbReference>
<keyword evidence="3 7" id="KW-0812">Transmembrane</keyword>
<evidence type="ECO:0000256" key="3">
    <source>
        <dbReference type="ARBA" id="ARBA00022692"/>
    </source>
</evidence>
<evidence type="ECO:0000256" key="1">
    <source>
        <dbReference type="ARBA" id="ARBA00004141"/>
    </source>
</evidence>
<dbReference type="Pfam" id="PF01569">
    <property type="entry name" value="PAP2"/>
    <property type="match status" value="1"/>
</dbReference>
<organism evidence="9 10">
    <name type="scientific">Cladosporium halotolerans</name>
    <dbReference type="NCBI Taxonomy" id="1052096"/>
    <lineage>
        <taxon>Eukaryota</taxon>
        <taxon>Fungi</taxon>
        <taxon>Dikarya</taxon>
        <taxon>Ascomycota</taxon>
        <taxon>Pezizomycotina</taxon>
        <taxon>Dothideomycetes</taxon>
        <taxon>Dothideomycetidae</taxon>
        <taxon>Cladosporiales</taxon>
        <taxon>Cladosporiaceae</taxon>
        <taxon>Cladosporium</taxon>
    </lineage>
</organism>
<keyword evidence="10" id="KW-1185">Reference proteome</keyword>
<gene>
    <name evidence="9" type="ORF">WHR41_01430</name>
</gene>
<keyword evidence="4 7" id="KW-1133">Transmembrane helix</keyword>
<evidence type="ECO:0000256" key="7">
    <source>
        <dbReference type="SAM" id="Phobius"/>
    </source>
</evidence>
<comment type="subcellular location">
    <subcellularLocation>
        <location evidence="1">Membrane</location>
        <topology evidence="1">Multi-pass membrane protein</topology>
    </subcellularLocation>
</comment>
<evidence type="ECO:0000256" key="4">
    <source>
        <dbReference type="ARBA" id="ARBA00022989"/>
    </source>
</evidence>
<feature type="region of interest" description="Disordered" evidence="6">
    <location>
        <begin position="248"/>
        <end position="274"/>
    </location>
</feature>